<evidence type="ECO:0000313" key="1">
    <source>
        <dbReference type="EMBL" id="KAG8639452.1"/>
    </source>
</evidence>
<reference evidence="2" key="1">
    <citation type="journal article" date="2016" name="Nat. Biotechnol.">
        <title>Sequencing wild and cultivated cassava and related species reveals extensive interspecific hybridization and genetic diversity.</title>
        <authorList>
            <person name="Bredeson J.V."/>
            <person name="Lyons J.B."/>
            <person name="Prochnik S.E."/>
            <person name="Wu G.A."/>
            <person name="Ha C.M."/>
            <person name="Edsinger-Gonzales E."/>
            <person name="Grimwood J."/>
            <person name="Schmutz J."/>
            <person name="Rabbi I.Y."/>
            <person name="Egesi C."/>
            <person name="Nauluvula P."/>
            <person name="Lebot V."/>
            <person name="Ndunguru J."/>
            <person name="Mkamilo G."/>
            <person name="Bart R.S."/>
            <person name="Setter T.L."/>
            <person name="Gleadow R.M."/>
            <person name="Kulakow P."/>
            <person name="Ferguson M.E."/>
            <person name="Rounsley S."/>
            <person name="Rokhsar D.S."/>
        </authorList>
    </citation>
    <scope>NUCLEOTIDE SEQUENCE [LARGE SCALE GENOMIC DNA]</scope>
    <source>
        <strain evidence="2">cv. AM560-2</strain>
    </source>
</reference>
<gene>
    <name evidence="1" type="ORF">MANES_14G144800v8</name>
</gene>
<dbReference type="Proteomes" id="UP000091857">
    <property type="component" value="Chromosome 14"/>
</dbReference>
<comment type="caution">
    <text evidence="1">The sequence shown here is derived from an EMBL/GenBank/DDBJ whole genome shotgun (WGS) entry which is preliminary data.</text>
</comment>
<organism evidence="1 2">
    <name type="scientific">Manihot esculenta</name>
    <name type="common">Cassava</name>
    <name type="synonym">Jatropha manihot</name>
    <dbReference type="NCBI Taxonomy" id="3983"/>
    <lineage>
        <taxon>Eukaryota</taxon>
        <taxon>Viridiplantae</taxon>
        <taxon>Streptophyta</taxon>
        <taxon>Embryophyta</taxon>
        <taxon>Tracheophyta</taxon>
        <taxon>Spermatophyta</taxon>
        <taxon>Magnoliopsida</taxon>
        <taxon>eudicotyledons</taxon>
        <taxon>Gunneridae</taxon>
        <taxon>Pentapetalae</taxon>
        <taxon>rosids</taxon>
        <taxon>fabids</taxon>
        <taxon>Malpighiales</taxon>
        <taxon>Euphorbiaceae</taxon>
        <taxon>Crotonoideae</taxon>
        <taxon>Manihoteae</taxon>
        <taxon>Manihot</taxon>
    </lineage>
</organism>
<name>A0ACB7GGK5_MANES</name>
<accession>A0ACB7GGK5</accession>
<sequence length="439" mass="49000">MEFKFRALDGGSSVQFRSSSTTECLPEQPFRANYPNMDPRRNLELMRMREIEKEHIRNEIIAEEIARRALKAEVWRELMMEREMATGIGVIGGGLTFGERLTMHHAPRPRFTLMNQFDNRWLEEHSAFHGRGVFDPRVQSPRVSGALVAPDVKPASEDNKDKLTVLAKSDPNRCGVKRKAPTPPEGGAAGLPYVGLNKKPKEEWSCALCQVSAISERGLNEHLRGKKHKARQARLRASKMAKSPRSVCLSGNSSRSAKLATRNTSSDKKADKNTNDTDKKTGNKLDSGNHNGKLRLQKNVRKKTMNKDRAAKLKRKGSKAELSKPKKFKFWCETCQVGAYSAVVIEAHKKGKKHLFRLLELDQTGEAVSTIMTIASSKAGEKAKDTEVTTGKTNMKIMEDANVNEKITETVADNQKMKGSLIADWDGLGQSSMLIIKTE</sequence>
<protein>
    <submittedName>
        <fullName evidence="1">Uncharacterized protein</fullName>
    </submittedName>
</protein>
<keyword evidence="2" id="KW-1185">Reference proteome</keyword>
<evidence type="ECO:0000313" key="2">
    <source>
        <dbReference type="Proteomes" id="UP000091857"/>
    </source>
</evidence>
<proteinExistence type="predicted"/>
<dbReference type="EMBL" id="CM004400">
    <property type="protein sequence ID" value="KAG8639452.1"/>
    <property type="molecule type" value="Genomic_DNA"/>
</dbReference>